<organism evidence="1 2">
    <name type="scientific">Duffyella gerundensis</name>
    <dbReference type="NCBI Taxonomy" id="1619313"/>
    <lineage>
        <taxon>Bacteria</taxon>
        <taxon>Pseudomonadati</taxon>
        <taxon>Pseudomonadota</taxon>
        <taxon>Gammaproteobacteria</taxon>
        <taxon>Enterobacterales</taxon>
        <taxon>Erwiniaceae</taxon>
        <taxon>Duffyella</taxon>
    </lineage>
</organism>
<dbReference type="EMBL" id="LN907827">
    <property type="protein sequence ID" value="CUU22289.1"/>
    <property type="molecule type" value="Genomic_DNA"/>
</dbReference>
<dbReference type="InterPro" id="IPR023393">
    <property type="entry name" value="START-like_dom_sf"/>
</dbReference>
<evidence type="ECO:0000313" key="1">
    <source>
        <dbReference type="EMBL" id="CUU22289.1"/>
    </source>
</evidence>
<dbReference type="KEGG" id="ege:EM595_0052"/>
<dbReference type="PATRIC" id="fig|1619313.3.peg.50"/>
<dbReference type="SUPFAM" id="SSF55961">
    <property type="entry name" value="Bet v1-like"/>
    <property type="match status" value="1"/>
</dbReference>
<dbReference type="Proteomes" id="UP000059419">
    <property type="component" value="Chromosome 1"/>
</dbReference>
<dbReference type="RefSeq" id="WP_067426581.1">
    <property type="nucleotide sequence ID" value="NZ_JACSXG010000015.1"/>
</dbReference>
<sequence length="131" mass="14932">MLPSKTLSLTIPRNWVDLYETIWKPDYFPQWASGLSQTPLEAEGNHWVAKGPKGTVKVRFSDYNPFGIMDHWVDTGLGREIYMPMRVIANQEGADVVITVYRQPFTGDARFAEDIACVERDLQALHTLMTT</sequence>
<name>A0A0U5GG23_9GAMM</name>
<protein>
    <submittedName>
        <fullName evidence="1">Polyketide cyclase</fullName>
    </submittedName>
</protein>
<gene>
    <name evidence="1" type="ORF">EM595_0052</name>
</gene>
<evidence type="ECO:0000313" key="2">
    <source>
        <dbReference type="Proteomes" id="UP000059419"/>
    </source>
</evidence>
<proteinExistence type="predicted"/>
<dbReference type="STRING" id="1619313.EM595_0052"/>
<dbReference type="OrthoDB" id="880456at2"/>
<dbReference type="AlphaFoldDB" id="A0A0U5GG23"/>
<keyword evidence="2" id="KW-1185">Reference proteome</keyword>
<reference evidence="2" key="1">
    <citation type="submission" date="2015-11" db="EMBL/GenBank/DDBJ databases">
        <authorList>
            <person name="Blom J."/>
        </authorList>
    </citation>
    <scope>NUCLEOTIDE SEQUENCE [LARGE SCALE GENOMIC DNA]</scope>
</reference>
<accession>A0A0U5GG23</accession>
<dbReference type="Gene3D" id="3.30.530.20">
    <property type="match status" value="1"/>
</dbReference>